<keyword evidence="3" id="KW-0238">DNA-binding</keyword>
<dbReference type="EMBL" id="OKQR01000005">
    <property type="protein sequence ID" value="SPD94732.1"/>
    <property type="molecule type" value="Genomic_DNA"/>
</dbReference>
<evidence type="ECO:0000259" key="4">
    <source>
        <dbReference type="PROSITE" id="PS51192"/>
    </source>
</evidence>
<dbReference type="GO" id="GO:0043138">
    <property type="term" value="F:3'-5' DNA helicase activity"/>
    <property type="evidence" value="ECO:0007669"/>
    <property type="project" value="TreeGrafter"/>
</dbReference>
<evidence type="ECO:0000256" key="3">
    <source>
        <dbReference type="ARBA" id="ARBA00023125"/>
    </source>
</evidence>
<dbReference type="SMART" id="SM00490">
    <property type="entry name" value="HELICc"/>
    <property type="match status" value="1"/>
</dbReference>
<dbReference type="GO" id="GO:0006302">
    <property type="term" value="P:double-strand break repair"/>
    <property type="evidence" value="ECO:0007669"/>
    <property type="project" value="TreeGrafter"/>
</dbReference>
<dbReference type="GO" id="GO:0005524">
    <property type="term" value="F:ATP binding"/>
    <property type="evidence" value="ECO:0007669"/>
    <property type="project" value="UniProtKB-KW"/>
</dbReference>
<dbReference type="GO" id="GO:0003677">
    <property type="term" value="F:DNA binding"/>
    <property type="evidence" value="ECO:0007669"/>
    <property type="project" value="UniProtKB-KW"/>
</dbReference>
<evidence type="ECO:0000259" key="5">
    <source>
        <dbReference type="PROSITE" id="PS51194"/>
    </source>
</evidence>
<dbReference type="GO" id="GO:0006310">
    <property type="term" value="P:DNA recombination"/>
    <property type="evidence" value="ECO:0007669"/>
    <property type="project" value="TreeGrafter"/>
</dbReference>
<dbReference type="PROSITE" id="PS51192">
    <property type="entry name" value="HELICASE_ATP_BIND_1"/>
    <property type="match status" value="1"/>
</dbReference>
<feature type="domain" description="Helicase C-terminal" evidence="5">
    <location>
        <begin position="280"/>
        <end position="426"/>
    </location>
</feature>
<dbReference type="Gene3D" id="3.40.50.300">
    <property type="entry name" value="P-loop containing nucleotide triphosphate hydrolases"/>
    <property type="match status" value="2"/>
</dbReference>
<dbReference type="InterPro" id="IPR001650">
    <property type="entry name" value="Helicase_C-like"/>
</dbReference>
<dbReference type="InterPro" id="IPR006935">
    <property type="entry name" value="Helicase/UvrB_N"/>
</dbReference>
<keyword evidence="1" id="KW-0547">Nucleotide-binding</keyword>
<dbReference type="SMART" id="SM00487">
    <property type="entry name" value="DEXDc"/>
    <property type="match status" value="1"/>
</dbReference>
<dbReference type="PANTHER" id="PTHR30580">
    <property type="entry name" value="PRIMOSOMAL PROTEIN N"/>
    <property type="match status" value="1"/>
</dbReference>
<dbReference type="AlphaFoldDB" id="A0A2N9KG71"/>
<dbReference type="EMBL" id="OKQU01000004">
    <property type="protein sequence ID" value="SPE09675.1"/>
    <property type="molecule type" value="Genomic_DNA"/>
</dbReference>
<protein>
    <submittedName>
        <fullName evidence="7">Transcription-repair-coupling factor</fullName>
        <ecNumber evidence="7">3.6.4.-</ecNumber>
    </submittedName>
</protein>
<keyword evidence="7" id="KW-0378">Hydrolase</keyword>
<dbReference type="EC" id="3.6.4.-" evidence="7"/>
<dbReference type="GO" id="GO:0016787">
    <property type="term" value="F:hydrolase activity"/>
    <property type="evidence" value="ECO:0007669"/>
    <property type="project" value="UniProtKB-KW"/>
</dbReference>
<dbReference type="Pfam" id="PF04851">
    <property type="entry name" value="ResIII"/>
    <property type="match status" value="1"/>
</dbReference>
<dbReference type="GeneID" id="99673370"/>
<evidence type="ECO:0000313" key="8">
    <source>
        <dbReference type="Proteomes" id="UP000237923"/>
    </source>
</evidence>
<name>A0A2N9KG71_9LACO</name>
<dbReference type="Proteomes" id="UP000237923">
    <property type="component" value="Unassembled WGS sequence"/>
</dbReference>
<accession>A0A2N9KG71</accession>
<evidence type="ECO:0000256" key="1">
    <source>
        <dbReference type="ARBA" id="ARBA00022741"/>
    </source>
</evidence>
<dbReference type="GO" id="GO:0006270">
    <property type="term" value="P:DNA replication initiation"/>
    <property type="evidence" value="ECO:0007669"/>
    <property type="project" value="TreeGrafter"/>
</dbReference>
<keyword evidence="9" id="KW-1185">Reference proteome</keyword>
<dbReference type="Pfam" id="PF00271">
    <property type="entry name" value="Helicase_C"/>
    <property type="match status" value="1"/>
</dbReference>
<evidence type="ECO:0000313" key="9">
    <source>
        <dbReference type="Proteomes" id="UP000239237"/>
    </source>
</evidence>
<evidence type="ECO:0000313" key="7">
    <source>
        <dbReference type="EMBL" id="SPE09675.1"/>
    </source>
</evidence>
<sequence>MNDEYFYGRQIVQPKVETTTKHIIEPFVGKKCQRCGQKNTEELPNQHYYCNACLILGRVSSLDNLVSLPEPNQFSGTAKMTWQGELTQQQEKVSNELLVTLAQKGEHLVWAVTGAGKTEMLFPVIHKALCQRLRVAIVSPRVDVIVELAPRIQSAFEETELMILHGNQKKDYQYTQLVLATTHQMLRFYHAFDLLIVDEVDSFPFAGDAMLAYAVNKARKENSALIYLTATPTLAMRKKAGKKLPTSYLPLRFHQHVLPEIKVKLVSNWRKRLPNVIKRQIIQLITSKQRFLIFVPKVSDLKPLHQKLHQLFPNVQSDYVHAADPFRQEKVKKMRDEKLQYLITTTILERGVTFPRIDVLIIGADDKTFSENALVQIAGRVGRSADRPTGLVQAYVQHINLKVRAAQKQIIMMNRRGEKLKCRMNN</sequence>
<evidence type="ECO:0000256" key="2">
    <source>
        <dbReference type="ARBA" id="ARBA00022840"/>
    </source>
</evidence>
<dbReference type="Proteomes" id="UP000239237">
    <property type="component" value="Unassembled WGS sequence"/>
</dbReference>
<dbReference type="CDD" id="cd17925">
    <property type="entry name" value="DEXDc_ComFA"/>
    <property type="match status" value="1"/>
</dbReference>
<dbReference type="KEGG" id="lsu:A6B45_01120"/>
<gene>
    <name evidence="7" type="primary">mfd_2</name>
    <name evidence="6" type="ORF">LES8486_01865</name>
    <name evidence="7" type="ORF">LES9216_01865</name>
</gene>
<reference evidence="7 8" key="1">
    <citation type="submission" date="2018-02" db="EMBL/GenBank/DDBJ databases">
        <authorList>
            <person name="Cohen D.B."/>
            <person name="Kent A.D."/>
        </authorList>
    </citation>
    <scope>NUCLEOTIDE SEQUENCE [LARGE SCALE GENOMIC DNA]</scope>
    <source>
        <strain evidence="7 8">CECT 9216</strain>
    </source>
</reference>
<dbReference type="PROSITE" id="PS51194">
    <property type="entry name" value="HELICASE_CTER"/>
    <property type="match status" value="1"/>
</dbReference>
<dbReference type="SUPFAM" id="SSF52540">
    <property type="entry name" value="P-loop containing nucleoside triphosphate hydrolases"/>
    <property type="match status" value="1"/>
</dbReference>
<feature type="domain" description="Helicase ATP-binding" evidence="4">
    <location>
        <begin position="98"/>
        <end position="250"/>
    </location>
</feature>
<reference evidence="6 9" key="2">
    <citation type="submission" date="2018-02" db="EMBL/GenBank/DDBJ databases">
        <authorList>
            <person name="Rodrigo-Torres L."/>
            <person name="Arahal R. D."/>
            <person name="Lucena T."/>
        </authorList>
    </citation>
    <scope>NUCLEOTIDE SEQUENCE [LARGE SCALE GENOMIC DNA]</scope>
    <source>
        <strain evidence="6 9">CECT 8486</strain>
    </source>
</reference>
<keyword evidence="2" id="KW-0067">ATP-binding</keyword>
<dbReference type="PANTHER" id="PTHR30580:SF1">
    <property type="entry name" value="COMF OPERON PROTEIN 1"/>
    <property type="match status" value="1"/>
</dbReference>
<evidence type="ECO:0000313" key="6">
    <source>
        <dbReference type="EMBL" id="SPD94732.1"/>
    </source>
</evidence>
<organism evidence="7 8">
    <name type="scientific">Leuconostoc suionicum</name>
    <dbReference type="NCBI Taxonomy" id="1511761"/>
    <lineage>
        <taxon>Bacteria</taxon>
        <taxon>Bacillati</taxon>
        <taxon>Bacillota</taxon>
        <taxon>Bacilli</taxon>
        <taxon>Lactobacillales</taxon>
        <taxon>Lactobacillaceae</taxon>
        <taxon>Leuconostoc</taxon>
    </lineage>
</organism>
<dbReference type="InterPro" id="IPR014001">
    <property type="entry name" value="Helicase_ATP-bd"/>
</dbReference>
<dbReference type="RefSeq" id="WP_072612973.1">
    <property type="nucleotide sequence ID" value="NZ_AP017935.1"/>
</dbReference>
<proteinExistence type="predicted"/>
<dbReference type="InterPro" id="IPR027417">
    <property type="entry name" value="P-loop_NTPase"/>
</dbReference>